<feature type="transmembrane region" description="Helical" evidence="1">
    <location>
        <begin position="12"/>
        <end position="36"/>
    </location>
</feature>
<feature type="transmembrane region" description="Helical" evidence="1">
    <location>
        <begin position="62"/>
        <end position="95"/>
    </location>
</feature>
<evidence type="ECO:0000256" key="1">
    <source>
        <dbReference type="SAM" id="Phobius"/>
    </source>
</evidence>
<dbReference type="Gene3D" id="3.90.228.10">
    <property type="match status" value="1"/>
</dbReference>
<keyword evidence="1" id="KW-1133">Transmembrane helix</keyword>
<reference evidence="3" key="1">
    <citation type="submission" date="2021-02" db="EMBL/GenBank/DDBJ databases">
        <authorList>
            <person name="Nowell W R."/>
        </authorList>
    </citation>
    <scope>NUCLEOTIDE SEQUENCE</scope>
</reference>
<accession>A0A8S2SMI6</accession>
<name>A0A8S2SMI6_9BILA</name>
<keyword evidence="1" id="KW-0812">Transmembrane</keyword>
<dbReference type="AlphaFoldDB" id="A0A8S2SMI6"/>
<protein>
    <recommendedName>
        <fullName evidence="5">PARP catalytic domain-containing protein</fullName>
    </recommendedName>
</protein>
<evidence type="ECO:0000313" key="2">
    <source>
        <dbReference type="EMBL" id="CAF1431431.1"/>
    </source>
</evidence>
<evidence type="ECO:0000313" key="3">
    <source>
        <dbReference type="EMBL" id="CAF4229463.1"/>
    </source>
</evidence>
<dbReference type="SUPFAM" id="SSF56399">
    <property type="entry name" value="ADP-ribosylation"/>
    <property type="match status" value="1"/>
</dbReference>
<proteinExistence type="predicted"/>
<dbReference type="EMBL" id="CAJOBA010049995">
    <property type="protein sequence ID" value="CAF4229463.1"/>
    <property type="molecule type" value="Genomic_DNA"/>
</dbReference>
<dbReference type="Proteomes" id="UP000677228">
    <property type="component" value="Unassembled WGS sequence"/>
</dbReference>
<gene>
    <name evidence="2" type="ORF">OVA965_LOCUS34058</name>
    <name evidence="3" type="ORF">TMI583_LOCUS34966</name>
</gene>
<feature type="transmembrane region" description="Helical" evidence="1">
    <location>
        <begin position="134"/>
        <end position="154"/>
    </location>
</feature>
<evidence type="ECO:0000313" key="4">
    <source>
        <dbReference type="Proteomes" id="UP000682733"/>
    </source>
</evidence>
<evidence type="ECO:0008006" key="5">
    <source>
        <dbReference type="Google" id="ProtNLM"/>
    </source>
</evidence>
<sequence length="409" mass="47521">MKCGVFFYKSLIFLHAFVAVGEFICVLTLLILFVIAEANNSSLDPDTVSKSDVNLVFIGLGIGWLGAIVPTFIGFIILILLQGLLCCCICFIIFIKPNSCGRIFCAKSIQRLITLECNCPCYIARPKLRFINRFIFLFMCLLLRLTSIIIYMYVSKTVPLMKQLAILTAISIIFLICTFFLDFYHYWIWWHYYPSCDIQSRRTLSRKHKRYLPYHLLGDYRTMKRGDYPCKNVQHCQNRQLEHIMIFHSKDYFPQPRWSEIKNQCNGIYIGFHRTTFQAAVAIAHSDFRGSEATANKSQMLGFGVYFARSIKDTIGKARFHGAIICAKIRMGNVLEITKDQIDKVRNSKEWWNTHDTVYFNQDDPTRDEFCVKDPNQILSWVIVIYDGDNKPEEYGLTTEFSDTKCYCI</sequence>
<keyword evidence="1" id="KW-0472">Membrane</keyword>
<comment type="caution">
    <text evidence="3">The sequence shown here is derived from an EMBL/GenBank/DDBJ whole genome shotgun (WGS) entry which is preliminary data.</text>
</comment>
<organism evidence="3 4">
    <name type="scientific">Didymodactylos carnosus</name>
    <dbReference type="NCBI Taxonomy" id="1234261"/>
    <lineage>
        <taxon>Eukaryota</taxon>
        <taxon>Metazoa</taxon>
        <taxon>Spiralia</taxon>
        <taxon>Gnathifera</taxon>
        <taxon>Rotifera</taxon>
        <taxon>Eurotatoria</taxon>
        <taxon>Bdelloidea</taxon>
        <taxon>Philodinida</taxon>
        <taxon>Philodinidae</taxon>
        <taxon>Didymodactylos</taxon>
    </lineage>
</organism>
<feature type="transmembrane region" description="Helical" evidence="1">
    <location>
        <begin position="160"/>
        <end position="181"/>
    </location>
</feature>
<dbReference type="EMBL" id="CAJNOK010028212">
    <property type="protein sequence ID" value="CAF1431431.1"/>
    <property type="molecule type" value="Genomic_DNA"/>
</dbReference>
<dbReference type="Proteomes" id="UP000682733">
    <property type="component" value="Unassembled WGS sequence"/>
</dbReference>